<dbReference type="InterPro" id="IPR011006">
    <property type="entry name" value="CheY-like_superfamily"/>
</dbReference>
<evidence type="ECO:0000256" key="1">
    <source>
        <dbReference type="ARBA" id="ARBA00022553"/>
    </source>
</evidence>
<evidence type="ECO:0000256" key="2">
    <source>
        <dbReference type="PROSITE-ProRule" id="PRU00169"/>
    </source>
</evidence>
<organism evidence="4 5">
    <name type="scientific">[Eubacterium] hominis</name>
    <dbReference type="NCBI Taxonomy" id="2764325"/>
    <lineage>
        <taxon>Bacteria</taxon>
        <taxon>Bacillati</taxon>
        <taxon>Bacillota</taxon>
        <taxon>Erysipelotrichia</taxon>
        <taxon>Erysipelotrichales</taxon>
        <taxon>Erysipelotrichaceae</taxon>
        <taxon>Amedibacillus</taxon>
    </lineage>
</organism>
<dbReference type="KEGG" id="ehn:H9Q80_19265"/>
<keyword evidence="5" id="KW-1185">Reference proteome</keyword>
<dbReference type="GO" id="GO:0000160">
    <property type="term" value="P:phosphorelay signal transduction system"/>
    <property type="evidence" value="ECO:0007669"/>
    <property type="project" value="InterPro"/>
</dbReference>
<dbReference type="EMBL" id="CP060636">
    <property type="protein sequence ID" value="QNM12345.1"/>
    <property type="molecule type" value="Genomic_DNA"/>
</dbReference>
<dbReference type="PANTHER" id="PTHR44591:SF3">
    <property type="entry name" value="RESPONSE REGULATORY DOMAIN-CONTAINING PROTEIN"/>
    <property type="match status" value="1"/>
</dbReference>
<dbReference type="SMART" id="SM00448">
    <property type="entry name" value="REC"/>
    <property type="match status" value="1"/>
</dbReference>
<feature type="domain" description="Response regulatory" evidence="3">
    <location>
        <begin position="4"/>
        <end position="118"/>
    </location>
</feature>
<sequence length="123" mass="14040">MNKTILIVDDAVFMRMKLKKIIEASGYQIIEAKDGLQAFELFKEHKPNLVIMDISMPEMDGLTSLRYMMEHDNSIPVIMCSAIGQESKILEAGRLGAKDFIVKPFKDKEIEEVLNCFLEENGR</sequence>
<feature type="modified residue" description="4-aspartylphosphate" evidence="2">
    <location>
        <position position="53"/>
    </location>
</feature>
<dbReference type="AlphaFoldDB" id="A0A7G9GNG3"/>
<evidence type="ECO:0000259" key="3">
    <source>
        <dbReference type="PROSITE" id="PS50110"/>
    </source>
</evidence>
<accession>A0A7G9GNG3</accession>
<proteinExistence type="predicted"/>
<dbReference type="PROSITE" id="PS50110">
    <property type="entry name" value="RESPONSE_REGULATORY"/>
    <property type="match status" value="1"/>
</dbReference>
<keyword evidence="1 2" id="KW-0597">Phosphoprotein</keyword>
<protein>
    <submittedName>
        <fullName evidence="4">Response regulator</fullName>
    </submittedName>
</protein>
<gene>
    <name evidence="4" type="ORF">H9Q80_19265</name>
</gene>
<evidence type="ECO:0000313" key="5">
    <source>
        <dbReference type="Proteomes" id="UP000515856"/>
    </source>
</evidence>
<name>A0A7G9GNG3_9FIRM</name>
<dbReference type="InterPro" id="IPR050595">
    <property type="entry name" value="Bact_response_regulator"/>
</dbReference>
<dbReference type="Pfam" id="PF00072">
    <property type="entry name" value="Response_reg"/>
    <property type="match status" value="1"/>
</dbReference>
<dbReference type="PANTHER" id="PTHR44591">
    <property type="entry name" value="STRESS RESPONSE REGULATOR PROTEIN 1"/>
    <property type="match status" value="1"/>
</dbReference>
<dbReference type="Gene3D" id="3.40.50.2300">
    <property type="match status" value="1"/>
</dbReference>
<dbReference type="SUPFAM" id="SSF52172">
    <property type="entry name" value="CheY-like"/>
    <property type="match status" value="1"/>
</dbReference>
<reference evidence="4 5" key="1">
    <citation type="submission" date="2020-08" db="EMBL/GenBank/DDBJ databases">
        <authorList>
            <person name="Liu C."/>
            <person name="Sun Q."/>
        </authorList>
    </citation>
    <scope>NUCLEOTIDE SEQUENCE [LARGE SCALE GENOMIC DNA]</scope>
    <source>
        <strain evidence="4 5">NSJ-61</strain>
    </source>
</reference>
<dbReference type="RefSeq" id="WP_117453061.1">
    <property type="nucleotide sequence ID" value="NZ_CP060636.1"/>
</dbReference>
<evidence type="ECO:0000313" key="4">
    <source>
        <dbReference type="EMBL" id="QNM12345.1"/>
    </source>
</evidence>
<dbReference type="Proteomes" id="UP000515856">
    <property type="component" value="Chromosome"/>
</dbReference>
<dbReference type="InterPro" id="IPR001789">
    <property type="entry name" value="Sig_transdc_resp-reg_receiver"/>
</dbReference>